<name>A0A2P2K498_RHIMU</name>
<evidence type="ECO:0000256" key="1">
    <source>
        <dbReference type="SAM" id="Phobius"/>
    </source>
</evidence>
<keyword evidence="1" id="KW-0812">Transmembrane</keyword>
<reference evidence="2" key="1">
    <citation type="submission" date="2018-02" db="EMBL/GenBank/DDBJ databases">
        <title>Rhizophora mucronata_Transcriptome.</title>
        <authorList>
            <person name="Meera S.P."/>
            <person name="Sreeshan A."/>
            <person name="Augustine A."/>
        </authorList>
    </citation>
    <scope>NUCLEOTIDE SEQUENCE</scope>
    <source>
        <tissue evidence="2">Leaf</tissue>
    </source>
</reference>
<keyword evidence="1" id="KW-0472">Membrane</keyword>
<evidence type="ECO:0000313" key="2">
    <source>
        <dbReference type="EMBL" id="MBX00551.1"/>
    </source>
</evidence>
<accession>A0A2P2K498</accession>
<dbReference type="EMBL" id="GGEC01020067">
    <property type="protein sequence ID" value="MBX00551.1"/>
    <property type="molecule type" value="Transcribed_RNA"/>
</dbReference>
<protein>
    <submittedName>
        <fullName evidence="2">Uncharacterized protein</fullName>
    </submittedName>
</protein>
<dbReference type="AlphaFoldDB" id="A0A2P2K498"/>
<keyword evidence="1" id="KW-1133">Transmembrane helix</keyword>
<proteinExistence type="predicted"/>
<sequence>MSVLANFDNYCIRNVVSLSGCCFQRLIVISLMFFSTTKFLARK</sequence>
<organism evidence="2">
    <name type="scientific">Rhizophora mucronata</name>
    <name type="common">Asiatic mangrove</name>
    <dbReference type="NCBI Taxonomy" id="61149"/>
    <lineage>
        <taxon>Eukaryota</taxon>
        <taxon>Viridiplantae</taxon>
        <taxon>Streptophyta</taxon>
        <taxon>Embryophyta</taxon>
        <taxon>Tracheophyta</taxon>
        <taxon>Spermatophyta</taxon>
        <taxon>Magnoliopsida</taxon>
        <taxon>eudicotyledons</taxon>
        <taxon>Gunneridae</taxon>
        <taxon>Pentapetalae</taxon>
        <taxon>rosids</taxon>
        <taxon>fabids</taxon>
        <taxon>Malpighiales</taxon>
        <taxon>Rhizophoraceae</taxon>
        <taxon>Rhizophora</taxon>
    </lineage>
</organism>
<feature type="transmembrane region" description="Helical" evidence="1">
    <location>
        <begin position="12"/>
        <end position="34"/>
    </location>
</feature>